<evidence type="ECO:0000256" key="6">
    <source>
        <dbReference type="SAM" id="MobiDB-lite"/>
    </source>
</evidence>
<evidence type="ECO:0000256" key="5">
    <source>
        <dbReference type="ARBA" id="ARBA00023136"/>
    </source>
</evidence>
<keyword evidence="3 7" id="KW-0812">Transmembrane</keyword>
<evidence type="ECO:0000256" key="2">
    <source>
        <dbReference type="ARBA" id="ARBA00022448"/>
    </source>
</evidence>
<organism evidence="8 9">
    <name type="scientific">Seiridium unicorne</name>
    <dbReference type="NCBI Taxonomy" id="138068"/>
    <lineage>
        <taxon>Eukaryota</taxon>
        <taxon>Fungi</taxon>
        <taxon>Dikarya</taxon>
        <taxon>Ascomycota</taxon>
        <taxon>Pezizomycotina</taxon>
        <taxon>Sordariomycetes</taxon>
        <taxon>Xylariomycetidae</taxon>
        <taxon>Amphisphaeriales</taxon>
        <taxon>Sporocadaceae</taxon>
        <taxon>Seiridium</taxon>
    </lineage>
</organism>
<dbReference type="SUPFAM" id="SSF103473">
    <property type="entry name" value="MFS general substrate transporter"/>
    <property type="match status" value="1"/>
</dbReference>
<reference evidence="8 9" key="1">
    <citation type="journal article" date="2024" name="J. Plant Pathol.">
        <title>Sequence and assembly of the genome of Seiridium unicorne, isolate CBS 538.82, causal agent of cypress canker disease.</title>
        <authorList>
            <person name="Scali E."/>
            <person name="Rocca G.D."/>
            <person name="Danti R."/>
            <person name="Garbelotto M."/>
            <person name="Barberini S."/>
            <person name="Baroncelli R."/>
            <person name="Emiliani G."/>
        </authorList>
    </citation>
    <scope>NUCLEOTIDE SEQUENCE [LARGE SCALE GENOMIC DNA]</scope>
    <source>
        <strain evidence="8 9">BM-138-508</strain>
    </source>
</reference>
<dbReference type="PANTHER" id="PTHR43791:SF36">
    <property type="entry name" value="TRANSPORTER, PUTATIVE (AFU_ORTHOLOGUE AFUA_6G08340)-RELATED"/>
    <property type="match status" value="1"/>
</dbReference>
<dbReference type="Gene3D" id="1.20.1250.20">
    <property type="entry name" value="MFS general substrate transporter like domains"/>
    <property type="match status" value="2"/>
</dbReference>
<evidence type="ECO:0000256" key="1">
    <source>
        <dbReference type="ARBA" id="ARBA00004141"/>
    </source>
</evidence>
<dbReference type="InterPro" id="IPR011701">
    <property type="entry name" value="MFS"/>
</dbReference>
<evidence type="ECO:0000313" key="9">
    <source>
        <dbReference type="Proteomes" id="UP001408356"/>
    </source>
</evidence>
<dbReference type="InterPro" id="IPR036259">
    <property type="entry name" value="MFS_trans_sf"/>
</dbReference>
<keyword evidence="5 7" id="KW-0472">Membrane</keyword>
<feature type="transmembrane region" description="Helical" evidence="7">
    <location>
        <begin position="413"/>
        <end position="434"/>
    </location>
</feature>
<feature type="transmembrane region" description="Helical" evidence="7">
    <location>
        <begin position="319"/>
        <end position="340"/>
    </location>
</feature>
<evidence type="ECO:0000256" key="4">
    <source>
        <dbReference type="ARBA" id="ARBA00022989"/>
    </source>
</evidence>
<feature type="transmembrane region" description="Helical" evidence="7">
    <location>
        <begin position="446"/>
        <end position="467"/>
    </location>
</feature>
<feature type="transmembrane region" description="Helical" evidence="7">
    <location>
        <begin position="388"/>
        <end position="407"/>
    </location>
</feature>
<comment type="subcellular location">
    <subcellularLocation>
        <location evidence="1">Membrane</location>
        <topology evidence="1">Multi-pass membrane protein</topology>
    </subcellularLocation>
</comment>
<protein>
    <submittedName>
        <fullName evidence="8">Major facilitator superfamily (MFS) profile domain-containing protein</fullName>
    </submittedName>
</protein>
<feature type="transmembrane region" description="Helical" evidence="7">
    <location>
        <begin position="360"/>
        <end position="379"/>
    </location>
</feature>
<keyword evidence="2" id="KW-0813">Transport</keyword>
<keyword evidence="9" id="KW-1185">Reference proteome</keyword>
<feature type="region of interest" description="Disordered" evidence="6">
    <location>
        <begin position="1"/>
        <end position="43"/>
    </location>
</feature>
<name>A0ABR2UPG8_9PEZI</name>
<dbReference type="EMBL" id="JARVKF010000407">
    <property type="protein sequence ID" value="KAK9416442.1"/>
    <property type="molecule type" value="Genomic_DNA"/>
</dbReference>
<feature type="transmembrane region" description="Helical" evidence="7">
    <location>
        <begin position="251"/>
        <end position="273"/>
    </location>
</feature>
<gene>
    <name evidence="8" type="ORF">SUNI508_01859</name>
</gene>
<evidence type="ECO:0000256" key="3">
    <source>
        <dbReference type="ARBA" id="ARBA00022692"/>
    </source>
</evidence>
<feature type="transmembrane region" description="Helical" evidence="7">
    <location>
        <begin position="479"/>
        <end position="499"/>
    </location>
</feature>
<feature type="compositionally biased region" description="Polar residues" evidence="6">
    <location>
        <begin position="1"/>
        <end position="13"/>
    </location>
</feature>
<dbReference type="Proteomes" id="UP001408356">
    <property type="component" value="Unassembled WGS sequence"/>
</dbReference>
<evidence type="ECO:0000256" key="7">
    <source>
        <dbReference type="SAM" id="Phobius"/>
    </source>
</evidence>
<feature type="transmembrane region" description="Helical" evidence="7">
    <location>
        <begin position="219"/>
        <end position="239"/>
    </location>
</feature>
<keyword evidence="4 7" id="KW-1133">Transmembrane helix</keyword>
<sequence>MSSTKGPVATSSRAAELSDGSDDKVQNAPVPFTGSDSETDEAEEARRAALVALTPEEEKKLLRRIDWHLMPLCSLIFMFKNLDVDNVSAHEKSLFVICLLEEQVSNARIMNRGTSQNIMTQLAMTADDYNLVTVMYYIPYIVGEAPSNLLLKRFSPSKWQSRIMITWGIVLACHCAVTNKSGLYAARFFLGLAEAGQFPGVILQMCYWYRPDEMSLRLLYFYICGNLSGIFSGILAYAFDHASGAGGLSGWQWLMLTEAILTLVVGVAIWFLLPDFPETAKWLSEKEKAFIQARLPPNAPRAREQHFDWREIVASLKDIRLWLFTLIWAFYTVGTSGVRFYQSTVIADLGFTSIATAQLLNLPITILGLIVIAVTGIFADNGRFPRPLYPLTFLIVILACYSVLVAYPNTGGVYAATMIGNAVTAAWYPTMWPWRVQTTSRATGSAFSIGFVNSYGQIGGAIGPQLFRSAYAPQYQLSFGVAMALVGCCAITTLITWWVTGDVEKETRRLKREKTEAAKKGERIFKELAAEDDLKKSRVVPQGIESA</sequence>
<dbReference type="PANTHER" id="PTHR43791">
    <property type="entry name" value="PERMEASE-RELATED"/>
    <property type="match status" value="1"/>
</dbReference>
<accession>A0ABR2UPG8</accession>
<dbReference type="Pfam" id="PF07690">
    <property type="entry name" value="MFS_1"/>
    <property type="match status" value="1"/>
</dbReference>
<comment type="caution">
    <text evidence="8">The sequence shown here is derived from an EMBL/GenBank/DDBJ whole genome shotgun (WGS) entry which is preliminary data.</text>
</comment>
<proteinExistence type="predicted"/>
<evidence type="ECO:0000313" key="8">
    <source>
        <dbReference type="EMBL" id="KAK9416442.1"/>
    </source>
</evidence>